<protein>
    <submittedName>
        <fullName evidence="1">Uncharacterized protein</fullName>
    </submittedName>
</protein>
<dbReference type="AlphaFoldDB" id="A0A8D8RFJ0"/>
<organism evidence="1">
    <name type="scientific">Cacopsylla melanoneura</name>
    <dbReference type="NCBI Taxonomy" id="428564"/>
    <lineage>
        <taxon>Eukaryota</taxon>
        <taxon>Metazoa</taxon>
        <taxon>Ecdysozoa</taxon>
        <taxon>Arthropoda</taxon>
        <taxon>Hexapoda</taxon>
        <taxon>Insecta</taxon>
        <taxon>Pterygota</taxon>
        <taxon>Neoptera</taxon>
        <taxon>Paraneoptera</taxon>
        <taxon>Hemiptera</taxon>
        <taxon>Sternorrhyncha</taxon>
        <taxon>Psylloidea</taxon>
        <taxon>Psyllidae</taxon>
        <taxon>Psyllinae</taxon>
        <taxon>Cacopsylla</taxon>
    </lineage>
</organism>
<reference evidence="1" key="1">
    <citation type="submission" date="2021-05" db="EMBL/GenBank/DDBJ databases">
        <authorList>
            <person name="Alioto T."/>
            <person name="Alioto T."/>
            <person name="Gomez Garrido J."/>
        </authorList>
    </citation>
    <scope>NUCLEOTIDE SEQUENCE</scope>
</reference>
<sequence>MKNKIQIYFNQKVVLKLSTINFILKGSWGEKKTKIIQIHILIRYLKSNIQNNTWNKILLNEEENNKIKDPKGLTHQCKNQKVNKGGTTLSSYSIKPFQCCTVHFSGLCS</sequence>
<dbReference type="EMBL" id="HBUF01148450">
    <property type="protein sequence ID" value="CAG6647723.1"/>
    <property type="molecule type" value="Transcribed_RNA"/>
</dbReference>
<accession>A0A8D8RFJ0</accession>
<evidence type="ECO:0000313" key="1">
    <source>
        <dbReference type="EMBL" id="CAG6647727.1"/>
    </source>
</evidence>
<name>A0A8D8RFJ0_9HEMI</name>
<proteinExistence type="predicted"/>
<dbReference type="EMBL" id="HBUF01148451">
    <property type="protein sequence ID" value="CAG6647727.1"/>
    <property type="molecule type" value="Transcribed_RNA"/>
</dbReference>